<feature type="non-terminal residue" evidence="1">
    <location>
        <position position="61"/>
    </location>
</feature>
<dbReference type="Proteomes" id="UP001341840">
    <property type="component" value="Unassembled WGS sequence"/>
</dbReference>
<protein>
    <submittedName>
        <fullName evidence="1">Uncharacterized protein</fullName>
    </submittedName>
</protein>
<accession>A0ABU6SQH5</accession>
<name>A0ABU6SQH5_9FABA</name>
<proteinExistence type="predicted"/>
<reference evidence="1 2" key="1">
    <citation type="journal article" date="2023" name="Plants (Basel)">
        <title>Bridging the Gap: Combining Genomics and Transcriptomics Approaches to Understand Stylosanthes scabra, an Orphan Legume from the Brazilian Caatinga.</title>
        <authorList>
            <person name="Ferreira-Neto J.R.C."/>
            <person name="da Silva M.D."/>
            <person name="Binneck E."/>
            <person name="de Melo N.F."/>
            <person name="da Silva R.H."/>
            <person name="de Melo A.L.T.M."/>
            <person name="Pandolfi V."/>
            <person name="Bustamante F.O."/>
            <person name="Brasileiro-Vidal A.C."/>
            <person name="Benko-Iseppon A.M."/>
        </authorList>
    </citation>
    <scope>NUCLEOTIDE SEQUENCE [LARGE SCALE GENOMIC DNA]</scope>
    <source>
        <tissue evidence="1">Leaves</tissue>
    </source>
</reference>
<gene>
    <name evidence="1" type="ORF">PIB30_071426</name>
</gene>
<keyword evidence="2" id="KW-1185">Reference proteome</keyword>
<evidence type="ECO:0000313" key="2">
    <source>
        <dbReference type="Proteomes" id="UP001341840"/>
    </source>
</evidence>
<organism evidence="1 2">
    <name type="scientific">Stylosanthes scabra</name>
    <dbReference type="NCBI Taxonomy" id="79078"/>
    <lineage>
        <taxon>Eukaryota</taxon>
        <taxon>Viridiplantae</taxon>
        <taxon>Streptophyta</taxon>
        <taxon>Embryophyta</taxon>
        <taxon>Tracheophyta</taxon>
        <taxon>Spermatophyta</taxon>
        <taxon>Magnoliopsida</taxon>
        <taxon>eudicotyledons</taxon>
        <taxon>Gunneridae</taxon>
        <taxon>Pentapetalae</taxon>
        <taxon>rosids</taxon>
        <taxon>fabids</taxon>
        <taxon>Fabales</taxon>
        <taxon>Fabaceae</taxon>
        <taxon>Papilionoideae</taxon>
        <taxon>50 kb inversion clade</taxon>
        <taxon>dalbergioids sensu lato</taxon>
        <taxon>Dalbergieae</taxon>
        <taxon>Pterocarpus clade</taxon>
        <taxon>Stylosanthes</taxon>
    </lineage>
</organism>
<comment type="caution">
    <text evidence="1">The sequence shown here is derived from an EMBL/GenBank/DDBJ whole genome shotgun (WGS) entry which is preliminary data.</text>
</comment>
<sequence length="61" mass="7039">MEIGVEVKFGTVCVTACFVAIESEKHSFDTMKGTRLKCGEEREKMKEQKRSLENLREKLET</sequence>
<evidence type="ECO:0000313" key="1">
    <source>
        <dbReference type="EMBL" id="MED6138138.1"/>
    </source>
</evidence>
<dbReference type="EMBL" id="JASCZI010061240">
    <property type="protein sequence ID" value="MED6138138.1"/>
    <property type="molecule type" value="Genomic_DNA"/>
</dbReference>